<dbReference type="Pfam" id="PF11716">
    <property type="entry name" value="MDMPI_N"/>
    <property type="match status" value="1"/>
</dbReference>
<evidence type="ECO:0000313" key="2">
    <source>
        <dbReference type="EMBL" id="GIG04375.1"/>
    </source>
</evidence>
<dbReference type="NCBIfam" id="TIGR03086">
    <property type="entry name" value="TIGR03086 family metal-binding protein"/>
    <property type="match status" value="1"/>
</dbReference>
<comment type="caution">
    <text evidence="2">The sequence shown here is derived from an EMBL/GenBank/DDBJ whole genome shotgun (WGS) entry which is preliminary data.</text>
</comment>
<dbReference type="InterPro" id="IPR017520">
    <property type="entry name" value="CHP03086"/>
</dbReference>
<keyword evidence="3" id="KW-1185">Reference proteome</keyword>
<name>A0A8J3KYG0_9ACTN</name>
<proteinExistence type="predicted"/>
<organism evidence="2 3">
    <name type="scientific">Catellatospora coxensis</name>
    <dbReference type="NCBI Taxonomy" id="310354"/>
    <lineage>
        <taxon>Bacteria</taxon>
        <taxon>Bacillati</taxon>
        <taxon>Actinomycetota</taxon>
        <taxon>Actinomycetes</taxon>
        <taxon>Micromonosporales</taxon>
        <taxon>Micromonosporaceae</taxon>
        <taxon>Catellatospora</taxon>
    </lineage>
</organism>
<dbReference type="NCBIfam" id="TIGR03083">
    <property type="entry name" value="maleylpyruvate isomerase family mycothiol-dependent enzyme"/>
    <property type="match status" value="1"/>
</dbReference>
<dbReference type="SUPFAM" id="SSF109854">
    <property type="entry name" value="DinB/YfiT-like putative metalloenzymes"/>
    <property type="match status" value="1"/>
</dbReference>
<dbReference type="InterPro" id="IPR017517">
    <property type="entry name" value="Maleyloyr_isom"/>
</dbReference>
<dbReference type="AlphaFoldDB" id="A0A8J3KYG0"/>
<dbReference type="GO" id="GO:0046872">
    <property type="term" value="F:metal ion binding"/>
    <property type="evidence" value="ECO:0007669"/>
    <property type="project" value="InterPro"/>
</dbReference>
<evidence type="ECO:0000259" key="1">
    <source>
        <dbReference type="Pfam" id="PF11716"/>
    </source>
</evidence>
<dbReference type="EMBL" id="BONI01000006">
    <property type="protein sequence ID" value="GIG04375.1"/>
    <property type="molecule type" value="Genomic_DNA"/>
</dbReference>
<feature type="domain" description="Mycothiol-dependent maleylpyruvate isomerase metal-binding" evidence="1">
    <location>
        <begin position="21"/>
        <end position="140"/>
    </location>
</feature>
<gene>
    <name evidence="2" type="ORF">Cco03nite_10750</name>
</gene>
<dbReference type="Proteomes" id="UP000630887">
    <property type="component" value="Unassembled WGS sequence"/>
</dbReference>
<reference evidence="2 3" key="1">
    <citation type="submission" date="2021-01" db="EMBL/GenBank/DDBJ databases">
        <title>Whole genome shotgun sequence of Catellatospora coxensis NBRC 107359.</title>
        <authorList>
            <person name="Komaki H."/>
            <person name="Tamura T."/>
        </authorList>
    </citation>
    <scope>NUCLEOTIDE SEQUENCE [LARGE SCALE GENOMIC DNA]</scope>
    <source>
        <strain evidence="2 3">NBRC 107359</strain>
    </source>
</reference>
<accession>A0A8J3KYG0</accession>
<dbReference type="InterPro" id="IPR034660">
    <property type="entry name" value="DinB/YfiT-like"/>
</dbReference>
<evidence type="ECO:0000313" key="3">
    <source>
        <dbReference type="Proteomes" id="UP000630887"/>
    </source>
</evidence>
<sequence>MEHTELRHYGANMDLRDLDRRALAAAATAVNRVKRADLARPSPCGDWTLGQLLGHMIGHNRGFAAAAAGKPTDPAVWDDLTPPADPRRAFADSVALVTKAFSAKTLLDRKIEVYGYGAFTAQTVLGMHFVDFLVHAWDVAKSTGSDAVLDPDLSTSAMKIALRWPTDRPSKAFGVMVEPAADAPPGDRLVAYLGRSPGWPGGH</sequence>
<dbReference type="InterPro" id="IPR024344">
    <property type="entry name" value="MDMPI_metal-binding"/>
</dbReference>
<protein>
    <submittedName>
        <fullName evidence="2">TIGR03086 family protein</fullName>
    </submittedName>
</protein>
<dbReference type="Gene3D" id="1.20.120.450">
    <property type="entry name" value="dinb family like domain"/>
    <property type="match status" value="1"/>
</dbReference>